<dbReference type="RefSeq" id="WP_008483877.1">
    <property type="nucleotide sequence ID" value="NZ_AMRI01000008.1"/>
</dbReference>
<comment type="subcellular location">
    <subcellularLocation>
        <location evidence="1 6">Cytoplasm</location>
        <location evidence="1 6">Cytosol</location>
    </subcellularLocation>
</comment>
<keyword evidence="3 6" id="KW-0963">Cytoplasm</keyword>
<dbReference type="Proteomes" id="UP000006755">
    <property type="component" value="Unassembled WGS sequence"/>
</dbReference>
<sequence>MRMNMKQYQGADRNARLLNANPHQVILMLMDGVLEKIAVAKGCLERNDIPGKSQAIDKAIGLISGLQGVLDTESAPEASKNFSAFYDVMTQGLIEASAGRDVEQLDHLIKLFLPLRDAWRDMPEAQKQEGLNLIQQKAASKSP</sequence>
<reference evidence="7 8" key="1">
    <citation type="journal article" date="2012" name="J. Bacteriol.">
        <title>Genome Sequence of Gallaecimonas xiamenensis Type Strain 3-C-1.</title>
        <authorList>
            <person name="Lai Q."/>
            <person name="Wang L."/>
            <person name="Wang W."/>
            <person name="Shao Z."/>
        </authorList>
    </citation>
    <scope>NUCLEOTIDE SEQUENCE [LARGE SCALE GENOMIC DNA]</scope>
    <source>
        <strain evidence="7 8">3-C-1</strain>
    </source>
</reference>
<dbReference type="Gene3D" id="1.20.120.340">
    <property type="entry name" value="Flagellar protein FliS"/>
    <property type="match status" value="1"/>
</dbReference>
<evidence type="ECO:0000256" key="6">
    <source>
        <dbReference type="PIRNR" id="PIRNR039090"/>
    </source>
</evidence>
<keyword evidence="7" id="KW-0966">Cell projection</keyword>
<dbReference type="GO" id="GO:0071973">
    <property type="term" value="P:bacterial-type flagellum-dependent cell motility"/>
    <property type="evidence" value="ECO:0007669"/>
    <property type="project" value="TreeGrafter"/>
</dbReference>
<evidence type="ECO:0000256" key="2">
    <source>
        <dbReference type="ARBA" id="ARBA00008787"/>
    </source>
</evidence>
<keyword evidence="7" id="KW-0969">Cilium</keyword>
<keyword evidence="4 6" id="KW-1005">Bacterial flagellum biogenesis</keyword>
<accession>K2KDQ4</accession>
<proteinExistence type="inferred from homology"/>
<name>K2KDQ4_9GAMM</name>
<dbReference type="EMBL" id="AMRI01000008">
    <property type="protein sequence ID" value="EKE75440.1"/>
    <property type="molecule type" value="Genomic_DNA"/>
</dbReference>
<dbReference type="GO" id="GO:0005829">
    <property type="term" value="C:cytosol"/>
    <property type="evidence" value="ECO:0007669"/>
    <property type="project" value="UniProtKB-SubCell"/>
</dbReference>
<dbReference type="STRING" id="745411.B3C1_07179"/>
<evidence type="ECO:0000313" key="8">
    <source>
        <dbReference type="Proteomes" id="UP000006755"/>
    </source>
</evidence>
<dbReference type="InterPro" id="IPR003713">
    <property type="entry name" value="FliS"/>
</dbReference>
<dbReference type="Pfam" id="PF02561">
    <property type="entry name" value="FliS"/>
    <property type="match status" value="1"/>
</dbReference>
<dbReference type="PIRSF" id="PIRSF039090">
    <property type="entry name" value="Flis"/>
    <property type="match status" value="1"/>
</dbReference>
<dbReference type="OrthoDB" id="9792010at2"/>
<protein>
    <recommendedName>
        <fullName evidence="6">Flagellar secretion chaperone FliS</fullName>
    </recommendedName>
</protein>
<gene>
    <name evidence="7" type="ORF">B3C1_07179</name>
</gene>
<organism evidence="7 8">
    <name type="scientific">Gallaecimonas xiamenensis 3-C-1</name>
    <dbReference type="NCBI Taxonomy" id="745411"/>
    <lineage>
        <taxon>Bacteria</taxon>
        <taxon>Pseudomonadati</taxon>
        <taxon>Pseudomonadota</taxon>
        <taxon>Gammaproteobacteria</taxon>
        <taxon>Enterobacterales</taxon>
        <taxon>Gallaecimonadaceae</taxon>
        <taxon>Gallaecimonas</taxon>
    </lineage>
</organism>
<dbReference type="GO" id="GO:0044780">
    <property type="term" value="P:bacterial-type flagellum assembly"/>
    <property type="evidence" value="ECO:0007669"/>
    <property type="project" value="InterPro"/>
</dbReference>
<dbReference type="CDD" id="cd16098">
    <property type="entry name" value="FliS"/>
    <property type="match status" value="1"/>
</dbReference>
<dbReference type="AlphaFoldDB" id="K2KDQ4"/>
<evidence type="ECO:0000256" key="5">
    <source>
        <dbReference type="ARBA" id="ARBA00023186"/>
    </source>
</evidence>
<evidence type="ECO:0000256" key="1">
    <source>
        <dbReference type="ARBA" id="ARBA00004514"/>
    </source>
</evidence>
<comment type="caution">
    <text evidence="7">The sequence shown here is derived from an EMBL/GenBank/DDBJ whole genome shotgun (WGS) entry which is preliminary data.</text>
</comment>
<dbReference type="NCBIfam" id="TIGR00208">
    <property type="entry name" value="fliS"/>
    <property type="match status" value="1"/>
</dbReference>
<keyword evidence="5" id="KW-0143">Chaperone</keyword>
<dbReference type="eggNOG" id="COG1516">
    <property type="taxonomic scope" value="Bacteria"/>
</dbReference>
<evidence type="ECO:0000256" key="4">
    <source>
        <dbReference type="ARBA" id="ARBA00022795"/>
    </source>
</evidence>
<keyword evidence="8" id="KW-1185">Reference proteome</keyword>
<evidence type="ECO:0000313" key="7">
    <source>
        <dbReference type="EMBL" id="EKE75440.1"/>
    </source>
</evidence>
<dbReference type="InterPro" id="IPR036584">
    <property type="entry name" value="FliS_sf"/>
</dbReference>
<keyword evidence="7" id="KW-0282">Flagellum</keyword>
<comment type="similarity">
    <text evidence="2 6">Belongs to the FliS family.</text>
</comment>
<dbReference type="PANTHER" id="PTHR34773">
    <property type="entry name" value="FLAGELLAR SECRETION CHAPERONE FLIS"/>
    <property type="match status" value="1"/>
</dbReference>
<dbReference type="SUPFAM" id="SSF101116">
    <property type="entry name" value="Flagellar export chaperone FliS"/>
    <property type="match status" value="1"/>
</dbReference>
<evidence type="ECO:0000256" key="3">
    <source>
        <dbReference type="ARBA" id="ARBA00022490"/>
    </source>
</evidence>
<dbReference type="PANTHER" id="PTHR34773:SF1">
    <property type="entry name" value="FLAGELLAR SECRETION CHAPERONE FLIS"/>
    <property type="match status" value="1"/>
</dbReference>